<gene>
    <name evidence="1" type="ORF">BN4615_P10718</name>
</gene>
<protein>
    <submittedName>
        <fullName evidence="1">Uncharacterized protein</fullName>
    </submittedName>
</protein>
<reference evidence="1" key="1">
    <citation type="submission" date="2016-04" db="EMBL/GenBank/DDBJ databases">
        <authorList>
            <person name="Evans L.H."/>
            <person name="Alamgir A."/>
            <person name="Owens N."/>
            <person name="Weber N.D."/>
            <person name="Virtaneva K."/>
            <person name="Barbian K."/>
            <person name="Babar A."/>
            <person name="Rosenke K."/>
        </authorList>
    </citation>
    <scope>NUCLEOTIDE SEQUENCE</scope>
    <source>
        <strain evidence="1">Nono1</strain>
    </source>
</reference>
<dbReference type="EMBL" id="LT559118">
    <property type="protein sequence ID" value="SBP01202.1"/>
    <property type="molecule type" value="Genomic_DNA"/>
</dbReference>
<dbReference type="RefSeq" id="WP_263657414.1">
    <property type="nucleotide sequence ID" value="NZ_CP084058.1"/>
</dbReference>
<sequence length="41" mass="4623">MRGLDAGLPVVAVVRRRGYRGMLAETFLGVLRDHTPELLTW</sequence>
<dbReference type="AlphaFoldDB" id="A0A1M4EQS9"/>
<proteinExistence type="predicted"/>
<accession>A0A1M4EQS9</accession>
<name>A0A1M4EQS9_9ACTN</name>
<evidence type="ECO:0000313" key="1">
    <source>
        <dbReference type="EMBL" id="SBP01202.1"/>
    </source>
</evidence>
<organism evidence="1">
    <name type="scientific">Nonomuraea gerenzanensis</name>
    <dbReference type="NCBI Taxonomy" id="93944"/>
    <lineage>
        <taxon>Bacteria</taxon>
        <taxon>Bacillati</taxon>
        <taxon>Actinomycetota</taxon>
        <taxon>Actinomycetes</taxon>
        <taxon>Streptosporangiales</taxon>
        <taxon>Streptosporangiaceae</taxon>
        <taxon>Nonomuraea</taxon>
    </lineage>
</organism>